<gene>
    <name evidence="2" type="ORF">KY290_007907</name>
</gene>
<protein>
    <submittedName>
        <fullName evidence="2">Uncharacterized protein</fullName>
    </submittedName>
</protein>
<comment type="caution">
    <text evidence="2">The sequence shown here is derived from an EMBL/GenBank/DDBJ whole genome shotgun (WGS) entry which is preliminary data.</text>
</comment>
<proteinExistence type="predicted"/>
<keyword evidence="3" id="KW-1185">Reference proteome</keyword>
<organism evidence="2 3">
    <name type="scientific">Solanum tuberosum</name>
    <name type="common">Potato</name>
    <dbReference type="NCBI Taxonomy" id="4113"/>
    <lineage>
        <taxon>Eukaryota</taxon>
        <taxon>Viridiplantae</taxon>
        <taxon>Streptophyta</taxon>
        <taxon>Embryophyta</taxon>
        <taxon>Tracheophyta</taxon>
        <taxon>Spermatophyta</taxon>
        <taxon>Magnoliopsida</taxon>
        <taxon>eudicotyledons</taxon>
        <taxon>Gunneridae</taxon>
        <taxon>Pentapetalae</taxon>
        <taxon>asterids</taxon>
        <taxon>lamiids</taxon>
        <taxon>Solanales</taxon>
        <taxon>Solanaceae</taxon>
        <taxon>Solanoideae</taxon>
        <taxon>Solaneae</taxon>
        <taxon>Solanum</taxon>
    </lineage>
</organism>
<evidence type="ECO:0000313" key="2">
    <source>
        <dbReference type="EMBL" id="KAH0776496.1"/>
    </source>
</evidence>
<evidence type="ECO:0000313" key="3">
    <source>
        <dbReference type="Proteomes" id="UP000826656"/>
    </source>
</evidence>
<accession>A0ABQ7W6X0</accession>
<feature type="region of interest" description="Disordered" evidence="1">
    <location>
        <begin position="49"/>
        <end position="94"/>
    </location>
</feature>
<name>A0ABQ7W6X0_SOLTU</name>
<dbReference type="Proteomes" id="UP000826656">
    <property type="component" value="Unassembled WGS sequence"/>
</dbReference>
<feature type="compositionally biased region" description="Basic and acidic residues" evidence="1">
    <location>
        <begin position="73"/>
        <end position="94"/>
    </location>
</feature>
<feature type="region of interest" description="Disordered" evidence="1">
    <location>
        <begin position="128"/>
        <end position="153"/>
    </location>
</feature>
<sequence>MNVDIEKLADESVEMPSTLAIDSMLDPFSMPPITQAFFGIWGDFARHKMGKDKGKKSSQESSLLVESPLTASKRLEKAGKESRRPTRAKEALEQRQREVFYSCASTSHILRTTISGALTDPFITIKGRDPESKPPYGKAPVDAGATITLTTDA</sequence>
<evidence type="ECO:0000256" key="1">
    <source>
        <dbReference type="SAM" id="MobiDB-lite"/>
    </source>
</evidence>
<reference evidence="2 3" key="1">
    <citation type="journal article" date="2021" name="bioRxiv">
        <title>Chromosome-scale and haplotype-resolved genome assembly of a tetraploid potato cultivar.</title>
        <authorList>
            <person name="Sun H."/>
            <person name="Jiao W.-B."/>
            <person name="Krause K."/>
            <person name="Campoy J.A."/>
            <person name="Goel M."/>
            <person name="Folz-Donahue K."/>
            <person name="Kukat C."/>
            <person name="Huettel B."/>
            <person name="Schneeberger K."/>
        </authorList>
    </citation>
    <scope>NUCLEOTIDE SEQUENCE [LARGE SCALE GENOMIC DNA]</scope>
    <source>
        <strain evidence="2">SolTubOtavaFocal</strain>
        <tissue evidence="2">Leaves</tissue>
    </source>
</reference>
<dbReference type="EMBL" id="JAIVGD010000003">
    <property type="protein sequence ID" value="KAH0776496.1"/>
    <property type="molecule type" value="Genomic_DNA"/>
</dbReference>